<protein>
    <recommendedName>
        <fullName evidence="2">Rho termination factor-like N-terminal domain-containing protein</fullName>
    </recommendedName>
</protein>
<dbReference type="InterPro" id="IPR036361">
    <property type="entry name" value="SAP_dom_sf"/>
</dbReference>
<reference evidence="3" key="1">
    <citation type="journal article" date="2014" name="Genome Biol. Evol.">
        <title>Pangenome evidence for extensive interdomain horizontal transfer affecting lineage core and shell genes in uncultured planktonic thaumarchaeota and euryarchaeota.</title>
        <authorList>
            <person name="Deschamps P."/>
            <person name="Zivanovic Y."/>
            <person name="Moreira D."/>
            <person name="Rodriguez-Valera F."/>
            <person name="Lopez-Garcia P."/>
        </authorList>
    </citation>
    <scope>NUCLEOTIDE SEQUENCE</scope>
</reference>
<organism evidence="3">
    <name type="scientific">uncultured marine group II/III euryarchaeote AD1000_108_A02</name>
    <dbReference type="NCBI Taxonomy" id="1457715"/>
    <lineage>
        <taxon>Archaea</taxon>
        <taxon>Methanobacteriati</taxon>
        <taxon>Methanobacteriota</taxon>
        <taxon>environmental samples</taxon>
    </lineage>
</organism>
<dbReference type="InterPro" id="IPR027417">
    <property type="entry name" value="P-loop_NTPase"/>
</dbReference>
<dbReference type="InterPro" id="IPR011112">
    <property type="entry name" value="Rho-like_N"/>
</dbReference>
<evidence type="ECO:0000256" key="1">
    <source>
        <dbReference type="SAM" id="MobiDB-lite"/>
    </source>
</evidence>
<dbReference type="SMART" id="SM00959">
    <property type="entry name" value="Rho_N"/>
    <property type="match status" value="1"/>
</dbReference>
<evidence type="ECO:0000259" key="2">
    <source>
        <dbReference type="SMART" id="SM00959"/>
    </source>
</evidence>
<sequence length="1319" mass="151768">MNMEVLEEGLKRLVKSTCNLLVEMDKAPSMIDQNDEENFEFWKEHFDLRHSAILWGRSSRELSEACIRAIIGKSDHSATEKPTDELRETWSGGAPQGARSGANVSEVMIKHRPELIRLLKNINDKLSEGRAYLILRRLDRTEGWDDWKFRNTMEHADDPGQLNQERTRADFSEYGYGRITRDRVLELTEQLILIYDAVRGDEPGNTILVRLMEEHHIKQQNPERHSAWFVVNRLRHLIWTRYVSNDNLTGEKGLITAVMDDNLITVVGNGGLGKTALVYEFIKRNYEDRTRTEFSYVEPFERVLLFSTKGSEQGELNTYDSSGGILDPNDGDLSIMGYMPPGSYSEFIDQICSLDRNGSKSFDESREDWALRILMKQNVLVVLDNYEDIERKKSYQEDKMSYENFLNKWAKKLVKGPEGRIIMTSRTGLLQFSRTGQVKMENLGLAGSKELLKQRYIWLFERQGGSPSSTMLEEVLDADSKTFEQILEKEEDFRDLLWGHPLVIQLFAVVLKEEDSSPDSAAETLSRVMNKFRESEITHEVLEYITKKTERLLFSDEKGSHMFEILLQKKEMTTVGDLREETDRGLSISQADVVEFKNKLDGVGYLEYSQTEGGTPLFGMRPQDRDRVMLARGVIIDEKDDEQEFESLEEPEDWQKYFQAESIGDDEVSGPNYRDHKNLERICKRLLGEKTNARLGLDSDIRRISQEGLSHRKVLLFENMILANEIVDKFAGEDLAIHGEKVAQEIENLDLEVSQAMFRFVRDIGKGEDAWQSVREPKSRQIRQVISRLALNPDRFGHVKKNIASFIGGIHEVVDSWRPVESISRNHQLDKILRCWGEYLSDSEDWSLSEGESEYGLEYRSWWIEVVWALWKSDVGLDFPLLGLMLSNYLLDQDEFDDVPGVQEEFSEKLREMQQHPLFCDYADLDRFARQGIGETFHLDDEDEIMTLNRARPGDILYIPDKEWTRSKMGSYEELKLGGQAIYRDTDDSATGGGEWLVTKRDSFGMKVELHQADTPPEIFSTESSPEESTPSVEPEEIVNWCEDILKGQDDYMHTGSLGGMISVRLGSKVSVYLKEHGEGKFTDFLRRSRIGHMLHFRGPEANPTEYVKLMDSELVLDPNPSMGYAEYPPTSLHSAKFRILQVPDSLNHTARCIEVLSDQLAINSEWHPSVISKQVRAILVSDGVAQQTNKLRVLAWKITVGSYKRSEKIKNNKGSEIDVSPEKLLDLHYNWLKEKSQKYNPSERVVFEAELVNWKEVVEQYLNPTGERLVALPEIKENDYLSYTVPELMAKCKERGIKGYSKLRKAELIARLKESPSD</sequence>
<dbReference type="Gene3D" id="3.40.50.300">
    <property type="entry name" value="P-loop containing nucleotide triphosphate hydrolases"/>
    <property type="match status" value="1"/>
</dbReference>
<name>A0A075FI77_9EURY</name>
<dbReference type="GO" id="GO:0006353">
    <property type="term" value="P:DNA-templated transcription termination"/>
    <property type="evidence" value="ECO:0007669"/>
    <property type="project" value="InterPro"/>
</dbReference>
<dbReference type="Gene3D" id="1.10.720.30">
    <property type="entry name" value="SAP domain"/>
    <property type="match status" value="1"/>
</dbReference>
<accession>A0A075FI77</accession>
<feature type="compositionally biased region" description="Basic and acidic residues" evidence="1">
    <location>
        <begin position="77"/>
        <end position="88"/>
    </location>
</feature>
<feature type="domain" description="Rho termination factor-like N-terminal" evidence="2">
    <location>
        <begin position="1280"/>
        <end position="1318"/>
    </location>
</feature>
<proteinExistence type="predicted"/>
<feature type="region of interest" description="Disordered" evidence="1">
    <location>
        <begin position="77"/>
        <end position="102"/>
    </location>
</feature>
<dbReference type="SUPFAM" id="SSF52540">
    <property type="entry name" value="P-loop containing nucleoside triphosphate hydrolases"/>
    <property type="match status" value="1"/>
</dbReference>
<dbReference type="EMBL" id="KF900329">
    <property type="protein sequence ID" value="AIE91150.1"/>
    <property type="molecule type" value="Genomic_DNA"/>
</dbReference>
<dbReference type="Pfam" id="PF07498">
    <property type="entry name" value="Rho_N"/>
    <property type="match status" value="1"/>
</dbReference>
<evidence type="ECO:0000313" key="3">
    <source>
        <dbReference type="EMBL" id="AIE91150.1"/>
    </source>
</evidence>